<proteinExistence type="predicted"/>
<sequence length="114" mass="12136">MIVAGLFFAGCAANTPVKNTVVNPKAKNYTEAVESAAKTCKVDADCTSVKRGCCLCNGYAPVNKEAAAALQPMWEKECAMAACTLQMCYVEINTSCQNGVCVGTPKPMEDYMAY</sequence>
<name>A0A1Y4DAY2_9BACT</name>
<accession>A0A1Y4DAY2</accession>
<evidence type="ECO:0000313" key="2">
    <source>
        <dbReference type="Proteomes" id="UP000196368"/>
    </source>
</evidence>
<reference evidence="1" key="1">
    <citation type="journal article" date="2018" name="BMC Genomics">
        <title>Whole genome sequencing and function prediction of 133 gut anaerobes isolated from chicken caecum in pure cultures.</title>
        <authorList>
            <person name="Medvecky M."/>
            <person name="Cejkova D."/>
            <person name="Polansky O."/>
            <person name="Karasova D."/>
            <person name="Kubasova T."/>
            <person name="Cizek A."/>
            <person name="Rychlik I."/>
        </authorList>
    </citation>
    <scope>NUCLEOTIDE SEQUENCE</scope>
    <source>
        <strain evidence="1">An273</strain>
    </source>
</reference>
<keyword evidence="2" id="KW-1185">Reference proteome</keyword>
<dbReference type="AlphaFoldDB" id="A0A1Y4DAY2"/>
<gene>
    <name evidence="1" type="ORF">B5F75_06995</name>
</gene>
<dbReference type="EMBL" id="NFJD01000004">
    <property type="protein sequence ID" value="OUO56354.1"/>
    <property type="molecule type" value="Genomic_DNA"/>
</dbReference>
<protein>
    <submittedName>
        <fullName evidence="1">Uncharacterized protein</fullName>
    </submittedName>
</protein>
<comment type="caution">
    <text evidence="1">The sequence shown here is derived from an EMBL/GenBank/DDBJ whole genome shotgun (WGS) entry which is preliminary data.</text>
</comment>
<dbReference type="Proteomes" id="UP000196368">
    <property type="component" value="Unassembled WGS sequence"/>
</dbReference>
<organism evidence="1 2">
    <name type="scientific">Candidatus Avelusimicrobium gallicola</name>
    <dbReference type="NCBI Taxonomy" id="2562704"/>
    <lineage>
        <taxon>Bacteria</taxon>
        <taxon>Pseudomonadati</taxon>
        <taxon>Elusimicrobiota</taxon>
        <taxon>Elusimicrobia</taxon>
        <taxon>Elusimicrobiales</taxon>
        <taxon>Elusimicrobiaceae</taxon>
        <taxon>Candidatus Avelusimicrobium</taxon>
    </lineage>
</organism>
<evidence type="ECO:0000313" key="1">
    <source>
        <dbReference type="EMBL" id="OUO56354.1"/>
    </source>
</evidence>